<dbReference type="GO" id="GO:0003723">
    <property type="term" value="F:RNA binding"/>
    <property type="evidence" value="ECO:0007669"/>
    <property type="project" value="InterPro"/>
</dbReference>
<dbReference type="AlphaFoldDB" id="A0A069P4D7"/>
<reference evidence="2" key="1">
    <citation type="journal article" date="2014" name="Int. J. Syst. Evol. Microbiol.">
        <title>Complete genome of a new Firmicutes species belonging to the dominant human colonic microbiota ('Ruminococcus bicirculans') reveals two chromosomes and a selective capacity to utilize plant glucans.</title>
        <authorList>
            <consortium name="NISC Comparative Sequencing Program"/>
            <person name="Wegmann U."/>
            <person name="Louis P."/>
            <person name="Goesmann A."/>
            <person name="Henrissat B."/>
            <person name="Duncan S.H."/>
            <person name="Flint H.J."/>
        </authorList>
    </citation>
    <scope>NUCLEOTIDE SEQUENCE</scope>
    <source>
        <strain evidence="2">CGMCC 1.11013</strain>
    </source>
</reference>
<gene>
    <name evidence="3" type="ORF">BG57_29265</name>
    <name evidence="2" type="ORF">GCM10010985_43590</name>
</gene>
<dbReference type="EMBL" id="JFHE01000007">
    <property type="protein sequence ID" value="KDR35322.1"/>
    <property type="molecule type" value="Genomic_DNA"/>
</dbReference>
<name>A0A069P4D7_9BURK</name>
<dbReference type="Proteomes" id="UP000027439">
    <property type="component" value="Unassembled WGS sequence"/>
</dbReference>
<reference evidence="2" key="4">
    <citation type="submission" date="2024-05" db="EMBL/GenBank/DDBJ databases">
        <authorList>
            <person name="Sun Q."/>
            <person name="Zhou Y."/>
        </authorList>
    </citation>
    <scope>NUCLEOTIDE SEQUENCE</scope>
    <source>
        <strain evidence="2">CGMCC 1.11013</strain>
    </source>
</reference>
<feature type="region of interest" description="Disordered" evidence="1">
    <location>
        <begin position="233"/>
        <end position="253"/>
    </location>
</feature>
<dbReference type="InterPro" id="IPR010147">
    <property type="entry name" value="CRISPR-assoc_prot_CasD"/>
</dbReference>
<evidence type="ECO:0000313" key="3">
    <source>
        <dbReference type="EMBL" id="KDR35322.1"/>
    </source>
</evidence>
<sequence length="253" mass="28176">MRRHLLMRLRAPLIAFGGEVVDNYGVIRDFPAMSMITGLIANALGWDRGDSERHNRLQARMVMGARLDRSGERLRDFQTAQLGANDSGWTTLGYPESREGSAETYKSPHLRYRDYHAGLDALVALRLDPANETPTLDDIARALDRPMRPLFIGRKPCLPSARVFAGFIDAANVLEALRHAPLPAGFDNATFHMQWPTNEGAMPDGRAQARGICDERDWRTNVHGGSRPVLEASAKRASFAHPSTSPEFPYDRP</sequence>
<dbReference type="STRING" id="1071679.BG57_29265"/>
<evidence type="ECO:0000256" key="1">
    <source>
        <dbReference type="SAM" id="MobiDB-lite"/>
    </source>
</evidence>
<dbReference type="eggNOG" id="ENOG502ZA2W">
    <property type="taxonomic scope" value="Bacteria"/>
</dbReference>
<keyword evidence="5" id="KW-1185">Reference proteome</keyword>
<dbReference type="GO" id="GO:0051607">
    <property type="term" value="P:defense response to virus"/>
    <property type="evidence" value="ECO:0007669"/>
    <property type="project" value="InterPro"/>
</dbReference>
<dbReference type="Gene3D" id="3.30.70.2660">
    <property type="match status" value="1"/>
</dbReference>
<evidence type="ECO:0000313" key="5">
    <source>
        <dbReference type="Proteomes" id="UP000597138"/>
    </source>
</evidence>
<protein>
    <submittedName>
        <fullName evidence="2 3">CRISPR-associated protein Cas5</fullName>
    </submittedName>
</protein>
<dbReference type="CDD" id="cd09756">
    <property type="entry name" value="Cas5_I-E"/>
    <property type="match status" value="1"/>
</dbReference>
<proteinExistence type="predicted"/>
<organism evidence="3 4">
    <name type="scientific">Caballeronia grimmiae</name>
    <dbReference type="NCBI Taxonomy" id="1071679"/>
    <lineage>
        <taxon>Bacteria</taxon>
        <taxon>Pseudomonadati</taxon>
        <taxon>Pseudomonadota</taxon>
        <taxon>Betaproteobacteria</taxon>
        <taxon>Burkholderiales</taxon>
        <taxon>Burkholderiaceae</taxon>
        <taxon>Caballeronia</taxon>
    </lineage>
</organism>
<reference evidence="5" key="3">
    <citation type="journal article" date="2019" name="Int. J. Syst. Evol. Microbiol.">
        <title>The Global Catalogue of Microorganisms (GCM) 10K type strain sequencing project: providing services to taxonomists for standard genome sequencing and annotation.</title>
        <authorList>
            <consortium name="The Broad Institute Genomics Platform"/>
            <consortium name="The Broad Institute Genome Sequencing Center for Infectious Disease"/>
            <person name="Wu L."/>
            <person name="Ma J."/>
        </authorList>
    </citation>
    <scope>NUCLEOTIDE SEQUENCE [LARGE SCALE GENOMIC DNA]</scope>
    <source>
        <strain evidence="5">CGMCC 1.11013</strain>
    </source>
</reference>
<dbReference type="EMBL" id="BMEG01000008">
    <property type="protein sequence ID" value="GGD84343.1"/>
    <property type="molecule type" value="Genomic_DNA"/>
</dbReference>
<dbReference type="RefSeq" id="WP_035962806.1">
    <property type="nucleotide sequence ID" value="NZ_BMEG01000008.1"/>
</dbReference>
<accession>A0A069P4D7</accession>
<dbReference type="Pfam" id="PF09704">
    <property type="entry name" value="Cas_Cas5d"/>
    <property type="match status" value="1"/>
</dbReference>
<dbReference type="GO" id="GO:0043571">
    <property type="term" value="P:maintenance of CRISPR repeat elements"/>
    <property type="evidence" value="ECO:0007669"/>
    <property type="project" value="InterPro"/>
</dbReference>
<dbReference type="NCBIfam" id="TIGR01868">
    <property type="entry name" value="casD_Cas5e"/>
    <property type="match status" value="1"/>
</dbReference>
<dbReference type="OrthoDB" id="5704083at2"/>
<evidence type="ECO:0000313" key="2">
    <source>
        <dbReference type="EMBL" id="GGD84343.1"/>
    </source>
</evidence>
<dbReference type="InterPro" id="IPR021124">
    <property type="entry name" value="CRISPR-assoc_prot_Cas5"/>
</dbReference>
<evidence type="ECO:0000313" key="4">
    <source>
        <dbReference type="Proteomes" id="UP000027439"/>
    </source>
</evidence>
<dbReference type="Proteomes" id="UP000597138">
    <property type="component" value="Unassembled WGS sequence"/>
</dbReference>
<comment type="caution">
    <text evidence="3">The sequence shown here is derived from an EMBL/GenBank/DDBJ whole genome shotgun (WGS) entry which is preliminary data.</text>
</comment>
<reference evidence="3 4" key="2">
    <citation type="submission" date="2014-03" db="EMBL/GenBank/DDBJ databases">
        <title>Draft Genome Sequences of Four Burkholderia Strains.</title>
        <authorList>
            <person name="Liu X.Y."/>
            <person name="Li C.X."/>
            <person name="Xu J.H."/>
        </authorList>
    </citation>
    <scope>NUCLEOTIDE SEQUENCE [LARGE SCALE GENOMIC DNA]</scope>
    <source>
        <strain evidence="3 4">R27</strain>
    </source>
</reference>